<reference evidence="4" key="1">
    <citation type="submission" date="2023-06" db="EMBL/GenBank/DDBJ databases">
        <authorList>
            <person name="Kurt Z."/>
        </authorList>
    </citation>
    <scope>NUCLEOTIDE SEQUENCE</scope>
</reference>
<dbReference type="InterPro" id="IPR050576">
    <property type="entry name" value="Cilia_flagella_integrity"/>
</dbReference>
<dbReference type="PANTHER" id="PTHR45973">
    <property type="entry name" value="PROTEIN PHOSPHATASE 1 REGULATORY SUBUNIT SDS22-RELATED"/>
    <property type="match status" value="1"/>
</dbReference>
<dbReference type="SMART" id="SM00365">
    <property type="entry name" value="LRR_SD22"/>
    <property type="match status" value="3"/>
</dbReference>
<evidence type="ECO:0000256" key="1">
    <source>
        <dbReference type="ARBA" id="ARBA00022614"/>
    </source>
</evidence>
<comment type="caution">
    <text evidence="4">The sequence shown here is derived from an EMBL/GenBank/DDBJ whole genome shotgun (WGS) entry which is preliminary data.</text>
</comment>
<dbReference type="PROSITE" id="PS51450">
    <property type="entry name" value="LRR"/>
    <property type="match status" value="3"/>
</dbReference>
<sequence length="415" mass="46834">MSDESESQKEIAAFPLKKEALNAMLKSAETELTFDSISNIDCIKDVTPAQCGGFSALKFDQCTVTDLTQLSKFKLDTLAFIDCNLTTTQFFKGLNDVNTVQLDLSLNRMRDITSLMKSKYIREIKLSINNIKLPGAILGLFQLVQLTKLDFSSNRIESIPSQIGVLQNLIELNLSKNKLTSIQPVMYLQKLQKVDVSGNQIKDLKNINYLSPLPNLFILNFKLVDGMGEQNPILSNPEYLPRIKKHLTVREWLDGQKVQIFGTEQLKESDFDQELEIFKDSFEDIAKRNGIKIEPIKNESSPVLKKTPQILTKTENKTPVQNKTKPKQAEEFDDSLTDDEPVQKTVKKVEKTIEKVVKRDNNNSQCSPTNQSNLQSNGDVMGEIKSLRAEMAAIAKNQEKIMKQNAAIMKKLGIE</sequence>
<dbReference type="PANTHER" id="PTHR45973:SF35">
    <property type="entry name" value="LEUCINE-RICH REPEAT-CONTAINING PROTEIN 43"/>
    <property type="match status" value="1"/>
</dbReference>
<dbReference type="InterPro" id="IPR032675">
    <property type="entry name" value="LRR_dom_sf"/>
</dbReference>
<evidence type="ECO:0000313" key="4">
    <source>
        <dbReference type="EMBL" id="CAI9977955.1"/>
    </source>
</evidence>
<organism evidence="4">
    <name type="scientific">Hexamita inflata</name>
    <dbReference type="NCBI Taxonomy" id="28002"/>
    <lineage>
        <taxon>Eukaryota</taxon>
        <taxon>Metamonada</taxon>
        <taxon>Diplomonadida</taxon>
        <taxon>Hexamitidae</taxon>
        <taxon>Hexamitinae</taxon>
        <taxon>Hexamita</taxon>
    </lineage>
</organism>
<dbReference type="SMART" id="SM00369">
    <property type="entry name" value="LRR_TYP"/>
    <property type="match status" value="2"/>
</dbReference>
<feature type="region of interest" description="Disordered" evidence="3">
    <location>
        <begin position="311"/>
        <end position="338"/>
    </location>
</feature>
<protein>
    <submittedName>
        <fullName evidence="4">Putative</fullName>
    </submittedName>
</protein>
<accession>A0AA86RHF3</accession>
<evidence type="ECO:0000256" key="2">
    <source>
        <dbReference type="ARBA" id="ARBA00022737"/>
    </source>
</evidence>
<dbReference type="InterPro" id="IPR001611">
    <property type="entry name" value="Leu-rich_rpt"/>
</dbReference>
<gene>
    <name evidence="5" type="ORF">HINF_LOCUS63450</name>
    <name evidence="4" type="ORF">HINF_LOCUS65600</name>
</gene>
<name>A0AA86RHF3_9EUKA</name>
<evidence type="ECO:0000256" key="3">
    <source>
        <dbReference type="SAM" id="MobiDB-lite"/>
    </source>
</evidence>
<dbReference type="EMBL" id="CAXDID020000397">
    <property type="protein sequence ID" value="CAL6087027.1"/>
    <property type="molecule type" value="Genomic_DNA"/>
</dbReference>
<dbReference type="Gene3D" id="3.80.10.10">
    <property type="entry name" value="Ribonuclease Inhibitor"/>
    <property type="match status" value="2"/>
</dbReference>
<dbReference type="Pfam" id="PF13855">
    <property type="entry name" value="LRR_8"/>
    <property type="match status" value="1"/>
</dbReference>
<evidence type="ECO:0000313" key="6">
    <source>
        <dbReference type="Proteomes" id="UP001642409"/>
    </source>
</evidence>
<keyword evidence="2" id="KW-0677">Repeat</keyword>
<dbReference type="AlphaFoldDB" id="A0AA86RHF3"/>
<dbReference type="Proteomes" id="UP001642409">
    <property type="component" value="Unassembled WGS sequence"/>
</dbReference>
<reference evidence="5 6" key="2">
    <citation type="submission" date="2024-07" db="EMBL/GenBank/DDBJ databases">
        <authorList>
            <person name="Akdeniz Z."/>
        </authorList>
    </citation>
    <scope>NUCLEOTIDE SEQUENCE [LARGE SCALE GENOMIC DNA]</scope>
</reference>
<keyword evidence="6" id="KW-1185">Reference proteome</keyword>
<keyword evidence="1" id="KW-0433">Leucine-rich repeat</keyword>
<evidence type="ECO:0000313" key="5">
    <source>
        <dbReference type="EMBL" id="CAL6087027.1"/>
    </source>
</evidence>
<proteinExistence type="predicted"/>
<dbReference type="EMBL" id="CATOUU010001181">
    <property type="protein sequence ID" value="CAI9977955.1"/>
    <property type="molecule type" value="Genomic_DNA"/>
</dbReference>
<dbReference type="InterPro" id="IPR003591">
    <property type="entry name" value="Leu-rich_rpt_typical-subtyp"/>
</dbReference>
<dbReference type="SUPFAM" id="SSF52075">
    <property type="entry name" value="Outer arm dynein light chain 1"/>
    <property type="match status" value="1"/>
</dbReference>
<feature type="compositionally biased region" description="Polar residues" evidence="3">
    <location>
        <begin position="311"/>
        <end position="323"/>
    </location>
</feature>